<evidence type="ECO:0000313" key="4">
    <source>
        <dbReference type="EMBL" id="CAD5214655.1"/>
    </source>
</evidence>
<dbReference type="Proteomes" id="UP000095284">
    <property type="component" value="Unplaced"/>
</dbReference>
<dbReference type="Proteomes" id="UP000659654">
    <property type="component" value="Unassembled WGS sequence"/>
</dbReference>
<protein>
    <submittedName>
        <fullName evidence="4">(pine wood nematode) hypothetical protein</fullName>
    </submittedName>
</protein>
<accession>A0A1I7RWA3</accession>
<dbReference type="InterPro" id="IPR029045">
    <property type="entry name" value="ClpP/crotonase-like_dom_sf"/>
</dbReference>
<evidence type="ECO:0000256" key="2">
    <source>
        <dbReference type="ARBA" id="ARBA00023140"/>
    </source>
</evidence>
<reference evidence="5" key="2">
    <citation type="submission" date="2020-08" db="EMBL/GenBank/DDBJ databases">
        <authorList>
            <person name="Kikuchi T."/>
        </authorList>
    </citation>
    <scope>NUCLEOTIDE SEQUENCE</scope>
    <source>
        <strain evidence="4">Ka4C1</strain>
    </source>
</reference>
<dbReference type="EMBL" id="CAJFDI010000002">
    <property type="protein sequence ID" value="CAD5214655.1"/>
    <property type="molecule type" value="Genomic_DNA"/>
</dbReference>
<evidence type="ECO:0000313" key="8">
    <source>
        <dbReference type="WBParaSite" id="BXY_0501600.1"/>
    </source>
</evidence>
<dbReference type="Pfam" id="PF00378">
    <property type="entry name" value="ECH_1"/>
    <property type="match status" value="1"/>
</dbReference>
<evidence type="ECO:0000313" key="6">
    <source>
        <dbReference type="Proteomes" id="UP000095284"/>
    </source>
</evidence>
<proteinExistence type="predicted"/>
<evidence type="ECO:0000313" key="5">
    <source>
        <dbReference type="EMBL" id="CAG9095357.1"/>
    </source>
</evidence>
<sequence>MMKGWIHLARRNIQSCSRLMCPQAPVATEGVSRASEGSLYRIYLDRPTVFNAFHIPMFYELASALREADRDGESKITVLSGKGKLFTAGNDLNNMGDGKQTVEEAAKSLSDAAKACFAAFIDHEKPIVVLVNGPAYGIGVTCLPLCDVVIASDNAVFNTPFTPLGYSPEGCSTYTFPRIFGTSRAQEMLLFNRTITAQEALEWGLVSRVIPRKDFPQKTEEILTEWARLPRDSLRINKSVVRGEEKALLHSVNDREMETLKVRFASEESLKATKEFLESRKKK</sequence>
<dbReference type="GO" id="GO:0004165">
    <property type="term" value="F:delta(3)-delta(2)-enoyl-CoA isomerase activity"/>
    <property type="evidence" value="ECO:0007669"/>
    <property type="project" value="UniProtKB-ARBA"/>
</dbReference>
<evidence type="ECO:0000256" key="1">
    <source>
        <dbReference type="ARBA" id="ARBA00004275"/>
    </source>
</evidence>
<gene>
    <name evidence="4" type="ORF">BXYJ_LOCUS3638</name>
</gene>
<dbReference type="PANTHER" id="PTHR43684">
    <property type="match status" value="1"/>
</dbReference>
<keyword evidence="7" id="KW-1185">Reference proteome</keyword>
<dbReference type="CDD" id="cd06558">
    <property type="entry name" value="crotonase-like"/>
    <property type="match status" value="1"/>
</dbReference>
<dbReference type="InterPro" id="IPR014748">
    <property type="entry name" value="Enoyl-CoA_hydra_C"/>
</dbReference>
<dbReference type="SUPFAM" id="SSF52096">
    <property type="entry name" value="ClpP/crotonase"/>
    <property type="match status" value="1"/>
</dbReference>
<dbReference type="EMBL" id="CAJFCV020000002">
    <property type="protein sequence ID" value="CAG9095357.1"/>
    <property type="molecule type" value="Genomic_DNA"/>
</dbReference>
<comment type="subcellular location">
    <subcellularLocation>
        <location evidence="1">Peroxisome</location>
    </subcellularLocation>
</comment>
<keyword evidence="3" id="KW-0413">Isomerase</keyword>
<dbReference type="Gene3D" id="1.10.12.10">
    <property type="entry name" value="Lyase 2-enoyl-coa Hydratase, Chain A, domain 2"/>
    <property type="match status" value="1"/>
</dbReference>
<dbReference type="OrthoDB" id="409763at2759"/>
<dbReference type="InterPro" id="IPR001753">
    <property type="entry name" value="Enoyl-CoA_hydra/iso"/>
</dbReference>
<dbReference type="AlphaFoldDB" id="A0A1I7RWA3"/>
<keyword evidence="2" id="KW-0576">Peroxisome</keyword>
<dbReference type="PANTHER" id="PTHR43684:SF1">
    <property type="entry name" value="ENOYL-COA DELTA ISOMERASE 2"/>
    <property type="match status" value="1"/>
</dbReference>
<organism evidence="6 8">
    <name type="scientific">Bursaphelenchus xylophilus</name>
    <name type="common">Pinewood nematode worm</name>
    <name type="synonym">Aphelenchoides xylophilus</name>
    <dbReference type="NCBI Taxonomy" id="6326"/>
    <lineage>
        <taxon>Eukaryota</taxon>
        <taxon>Metazoa</taxon>
        <taxon>Ecdysozoa</taxon>
        <taxon>Nematoda</taxon>
        <taxon>Chromadorea</taxon>
        <taxon>Rhabditida</taxon>
        <taxon>Tylenchina</taxon>
        <taxon>Tylenchomorpha</taxon>
        <taxon>Aphelenchoidea</taxon>
        <taxon>Aphelenchoididae</taxon>
        <taxon>Bursaphelenchus</taxon>
    </lineage>
</organism>
<name>A0A1I7RWA3_BURXY</name>
<dbReference type="WBParaSite" id="BXY_0501600.1">
    <property type="protein sequence ID" value="BXY_0501600.1"/>
    <property type="gene ID" value="BXY_0501600"/>
</dbReference>
<reference evidence="8" key="1">
    <citation type="submission" date="2016-11" db="UniProtKB">
        <authorList>
            <consortium name="WormBaseParasite"/>
        </authorList>
    </citation>
    <scope>IDENTIFICATION</scope>
</reference>
<dbReference type="InterPro" id="IPR051053">
    <property type="entry name" value="ECH/Chromodomain_protein"/>
</dbReference>
<evidence type="ECO:0000256" key="3">
    <source>
        <dbReference type="ARBA" id="ARBA00023235"/>
    </source>
</evidence>
<dbReference type="GO" id="GO:0005777">
    <property type="term" value="C:peroxisome"/>
    <property type="evidence" value="ECO:0007669"/>
    <property type="project" value="UniProtKB-SubCell"/>
</dbReference>
<dbReference type="Gene3D" id="3.90.226.10">
    <property type="entry name" value="2-enoyl-CoA Hydratase, Chain A, domain 1"/>
    <property type="match status" value="1"/>
</dbReference>
<dbReference type="eggNOG" id="KOG0016">
    <property type="taxonomic scope" value="Eukaryota"/>
</dbReference>
<evidence type="ECO:0000313" key="7">
    <source>
        <dbReference type="Proteomes" id="UP000659654"/>
    </source>
</evidence>
<dbReference type="SMR" id="A0A1I7RWA3"/>
<dbReference type="Proteomes" id="UP000582659">
    <property type="component" value="Unassembled WGS sequence"/>
</dbReference>